<evidence type="ECO:0000313" key="4">
    <source>
        <dbReference type="Proteomes" id="UP001176021"/>
    </source>
</evidence>
<organism evidence="3 4">
    <name type="scientific">Desulfosporosinus nitroreducens</name>
    <dbReference type="NCBI Taxonomy" id="2018668"/>
    <lineage>
        <taxon>Bacteria</taxon>
        <taxon>Bacillati</taxon>
        <taxon>Bacillota</taxon>
        <taxon>Clostridia</taxon>
        <taxon>Eubacteriales</taxon>
        <taxon>Desulfitobacteriaceae</taxon>
        <taxon>Desulfosporosinus</taxon>
    </lineage>
</organism>
<dbReference type="InterPro" id="IPR036390">
    <property type="entry name" value="WH_DNA-bd_sf"/>
</dbReference>
<evidence type="ECO:0000259" key="2">
    <source>
        <dbReference type="Pfam" id="PF10400"/>
    </source>
</evidence>
<dbReference type="PANTHER" id="PTHR43252:SF6">
    <property type="entry name" value="NEGATIVE TRANSCRIPTION REGULATOR PADR"/>
    <property type="match status" value="1"/>
</dbReference>
<feature type="domain" description="Transcription regulator PadR C-terminal" evidence="2">
    <location>
        <begin position="91"/>
        <end position="172"/>
    </location>
</feature>
<feature type="domain" description="Transcription regulator PadR N-terminal" evidence="1">
    <location>
        <begin position="6"/>
        <end position="77"/>
    </location>
</feature>
<dbReference type="RefSeq" id="WP_302050109.1">
    <property type="nucleotide sequence ID" value="NZ_JAMJEV010000027.1"/>
</dbReference>
<evidence type="ECO:0000259" key="1">
    <source>
        <dbReference type="Pfam" id="PF03551"/>
    </source>
</evidence>
<evidence type="ECO:0000313" key="3">
    <source>
        <dbReference type="EMBL" id="MDO0825557.1"/>
    </source>
</evidence>
<keyword evidence="4" id="KW-1185">Reference proteome</keyword>
<dbReference type="Gene3D" id="6.10.140.190">
    <property type="match status" value="1"/>
</dbReference>
<name>A0ABT8QXH6_9FIRM</name>
<gene>
    <name evidence="3" type="ORF">M8H41_22350</name>
</gene>
<dbReference type="InterPro" id="IPR018309">
    <property type="entry name" value="Tscrpt_reg_PadR_C"/>
</dbReference>
<dbReference type="EMBL" id="JAMJEV010000027">
    <property type="protein sequence ID" value="MDO0825557.1"/>
    <property type="molecule type" value="Genomic_DNA"/>
</dbReference>
<dbReference type="PANTHER" id="PTHR43252">
    <property type="entry name" value="TRANSCRIPTIONAL REGULATOR YQJI"/>
    <property type="match status" value="1"/>
</dbReference>
<reference evidence="3" key="1">
    <citation type="submission" date="2022-05" db="EMBL/GenBank/DDBJ databases">
        <title>Expanded diversity of anoxic marine methylotrophy in a Black Sea sulfate reducing microorganism.</title>
        <authorList>
            <person name="Fischer P.Q."/>
            <person name="Stams A.J.M."/>
            <person name="Villanueva L."/>
            <person name="Sousa D.Z."/>
        </authorList>
    </citation>
    <scope>NUCLEOTIDE SEQUENCE</scope>
    <source>
        <strain evidence="3">P130</strain>
    </source>
</reference>
<dbReference type="Pfam" id="PF10400">
    <property type="entry name" value="Vir_act_alpha_C"/>
    <property type="match status" value="1"/>
</dbReference>
<dbReference type="InterPro" id="IPR036388">
    <property type="entry name" value="WH-like_DNA-bd_sf"/>
</dbReference>
<proteinExistence type="predicted"/>
<protein>
    <submittedName>
        <fullName evidence="3">PadR family transcriptional regulator</fullName>
    </submittedName>
</protein>
<dbReference type="SUPFAM" id="SSF46785">
    <property type="entry name" value="Winged helix' DNA-binding domain"/>
    <property type="match status" value="1"/>
</dbReference>
<accession>A0ABT8QXH6</accession>
<dbReference type="InterPro" id="IPR005149">
    <property type="entry name" value="Tscrpt_reg_PadR_N"/>
</dbReference>
<sequence>MLEFIILGFLMCGETSGYDLKQWMTKSTSYFFDASFGSIYPALKRLGDKQLVIFKESVEGSKYKKVYQITETGKEAFMKWIAEPIAFEKSKQDHLVKIFFYEFLPKEKAIANLKGLIEVIQPIEKNLIGLKEEASQKYDVYQFYYRYATMVYGIDYYRFIMSWCNDMITKLETDTETIRSERFNTK</sequence>
<dbReference type="Gene3D" id="1.10.10.10">
    <property type="entry name" value="Winged helix-like DNA-binding domain superfamily/Winged helix DNA-binding domain"/>
    <property type="match status" value="1"/>
</dbReference>
<comment type="caution">
    <text evidence="3">The sequence shown here is derived from an EMBL/GenBank/DDBJ whole genome shotgun (WGS) entry which is preliminary data.</text>
</comment>
<dbReference type="Pfam" id="PF03551">
    <property type="entry name" value="PadR"/>
    <property type="match status" value="1"/>
</dbReference>
<dbReference type="Proteomes" id="UP001176021">
    <property type="component" value="Unassembled WGS sequence"/>
</dbReference>